<keyword evidence="4" id="KW-0472">Membrane</keyword>
<dbReference type="PANTHER" id="PTHR12815:SF47">
    <property type="entry name" value="TRANSLOCATION AND ASSEMBLY MODULE SUBUNIT TAMA"/>
    <property type="match status" value="1"/>
</dbReference>
<comment type="subcellular location">
    <subcellularLocation>
        <location evidence="1">Membrane</location>
    </subcellularLocation>
</comment>
<feature type="domain" description="Bacterial surface antigen (D15)" evidence="6">
    <location>
        <begin position="407"/>
        <end position="825"/>
    </location>
</feature>
<keyword evidence="2" id="KW-0812">Transmembrane</keyword>
<accession>A0A2S7T7U6</accession>
<dbReference type="Gene3D" id="2.40.160.50">
    <property type="entry name" value="membrane protein fhac: a member of the omp85/tpsb transporter family"/>
    <property type="match status" value="1"/>
</dbReference>
<gene>
    <name evidence="7" type="ORF">BST99_07845</name>
</gene>
<evidence type="ECO:0000256" key="5">
    <source>
        <dbReference type="ARBA" id="ARBA00023237"/>
    </source>
</evidence>
<sequence length="853" mass="97809">MRVIGPRTWRTSLLLALTSLLFVGCSSVKRVGDHQYLLTKNTIYLEGEKIRSDQENNLLLQQPNRKLAGVPLRLLLYNLAKENPDSLYQTWLDKNPKRRERLAKLLSEKQVSRLGESFLVSGYSNFLKRVGEAPTIIDSVRTRKSRDRLSAFYRNQGYFNNAVRFELEPGKRKKRADINYHIRLGQPFYVDSIRYNITSPELDSLLQLNTEQSAVKKGQFNLNNFNAERERLTRLFRNSGVYNFQESSINFDVVGDTTEVARDSALQITLNVRNPASRDSLPSSNYRIHRFKKVNIYTDYRFDTEKEDLESLNYEGYTLYYKDRLRYKPKALIDAIFFEKDSLYRDLDRIRTNRQITNLNNFTYPNMEFLADSTGYLTSNIYLTPRPKYSLNLSFDVLQSNIQQIGTTFSASVISRNIFGGAENLSFSARGSVGLIKDSPGAITSELGGTVNLTFPRIWFPTNTEKIIPYYMVPNTRLSIGTNFQQNIGLDRQSFNTTLNYNWTSSAFVKNAVDLLNIEFVRNVNPDNFFNVYRNTFTLLDQIADQEEANLSPEQIVNFIDPNTNQLGIPNGAAAFTAAALSGQIPTIAADSLELVRSIEERRQRLVENNLIFTANYTWLRNNRTSNNDEDFSQWRIKLEAAGNLLSTVSNFIDFRKNDNDKNLVFGVPYTQYVKSEVDYIKHWDFPGSSVLAMRGFMGLAIPYGNSDNIPFVRSYFAGGPNDNRGWNAYELGPGRTNNLNDFNEANFKLSLNLEYRFPLVGDLKGALFADAGNIWNFLDNESNPDATFNGFRSLGDIALGTGVGLRFDFSYFVFRFDTGFKTYNPALPYSERWFSDFRLNRAVFNIGINYPF</sequence>
<evidence type="ECO:0000259" key="6">
    <source>
        <dbReference type="Pfam" id="PF01103"/>
    </source>
</evidence>
<evidence type="ECO:0000313" key="7">
    <source>
        <dbReference type="EMBL" id="PQJ15651.1"/>
    </source>
</evidence>
<keyword evidence="8" id="KW-1185">Reference proteome</keyword>
<dbReference type="AlphaFoldDB" id="A0A2S7T7U6"/>
<dbReference type="InterPro" id="IPR039910">
    <property type="entry name" value="D15-like"/>
</dbReference>
<reference evidence="8" key="1">
    <citation type="submission" date="2016-11" db="EMBL/GenBank/DDBJ databases">
        <title>Trade-off between light-utilization and light-protection in marine flavobacteria.</title>
        <authorList>
            <person name="Kumagai Y."/>
            <person name="Yoshizawa S."/>
            <person name="Kogure K."/>
        </authorList>
    </citation>
    <scope>NUCLEOTIDE SEQUENCE [LARGE SCALE GENOMIC DNA]</scope>
    <source>
        <strain evidence="8">SG-18</strain>
    </source>
</reference>
<name>A0A2S7T7U6_9FLAO</name>
<evidence type="ECO:0000256" key="4">
    <source>
        <dbReference type="ARBA" id="ARBA00023136"/>
    </source>
</evidence>
<dbReference type="Pfam" id="PF01103">
    <property type="entry name" value="Omp85"/>
    <property type="match status" value="1"/>
</dbReference>
<dbReference type="PANTHER" id="PTHR12815">
    <property type="entry name" value="SORTING AND ASSEMBLY MACHINERY SAMM50 PROTEIN FAMILY MEMBER"/>
    <property type="match status" value="1"/>
</dbReference>
<dbReference type="Gene3D" id="3.10.20.310">
    <property type="entry name" value="membrane protein fhac"/>
    <property type="match status" value="1"/>
</dbReference>
<keyword evidence="5" id="KW-0998">Cell outer membrane</keyword>
<keyword evidence="3" id="KW-0732">Signal</keyword>
<dbReference type="EMBL" id="MQVX01000001">
    <property type="protein sequence ID" value="PQJ15651.1"/>
    <property type="molecule type" value="Genomic_DNA"/>
</dbReference>
<evidence type="ECO:0000256" key="3">
    <source>
        <dbReference type="ARBA" id="ARBA00022729"/>
    </source>
</evidence>
<dbReference type="Proteomes" id="UP000239366">
    <property type="component" value="Unassembled WGS sequence"/>
</dbReference>
<evidence type="ECO:0000256" key="2">
    <source>
        <dbReference type="ARBA" id="ARBA00022692"/>
    </source>
</evidence>
<organism evidence="7 8">
    <name type="scientific">Aureicoccus marinus</name>
    <dbReference type="NCBI Taxonomy" id="754435"/>
    <lineage>
        <taxon>Bacteria</taxon>
        <taxon>Pseudomonadati</taxon>
        <taxon>Bacteroidota</taxon>
        <taxon>Flavobacteriia</taxon>
        <taxon>Flavobacteriales</taxon>
        <taxon>Flavobacteriaceae</taxon>
        <taxon>Aureicoccus</taxon>
    </lineage>
</organism>
<dbReference type="OrthoDB" id="9814535at2"/>
<protein>
    <recommendedName>
        <fullName evidence="6">Bacterial surface antigen (D15) domain-containing protein</fullName>
    </recommendedName>
</protein>
<evidence type="ECO:0000256" key="1">
    <source>
        <dbReference type="ARBA" id="ARBA00004370"/>
    </source>
</evidence>
<dbReference type="PROSITE" id="PS51257">
    <property type="entry name" value="PROKAR_LIPOPROTEIN"/>
    <property type="match status" value="1"/>
</dbReference>
<dbReference type="InterPro" id="IPR000184">
    <property type="entry name" value="Bac_surfAg_D15"/>
</dbReference>
<evidence type="ECO:0000313" key="8">
    <source>
        <dbReference type="Proteomes" id="UP000239366"/>
    </source>
</evidence>
<comment type="caution">
    <text evidence="7">The sequence shown here is derived from an EMBL/GenBank/DDBJ whole genome shotgun (WGS) entry which is preliminary data.</text>
</comment>
<proteinExistence type="predicted"/>
<dbReference type="GO" id="GO:0019867">
    <property type="term" value="C:outer membrane"/>
    <property type="evidence" value="ECO:0007669"/>
    <property type="project" value="InterPro"/>
</dbReference>